<feature type="compositionally biased region" description="Polar residues" evidence="1">
    <location>
        <begin position="144"/>
        <end position="158"/>
    </location>
</feature>
<accession>A0ABW0EXT6</accession>
<feature type="region of interest" description="Disordered" evidence="1">
    <location>
        <begin position="1"/>
        <end position="30"/>
    </location>
</feature>
<feature type="region of interest" description="Disordered" evidence="1">
    <location>
        <begin position="133"/>
        <end position="294"/>
    </location>
</feature>
<feature type="compositionally biased region" description="Low complexity" evidence="1">
    <location>
        <begin position="234"/>
        <end position="243"/>
    </location>
</feature>
<proteinExistence type="predicted"/>
<dbReference type="InterPro" id="IPR025295">
    <property type="entry name" value="eCIS_core_dom"/>
</dbReference>
<dbReference type="RefSeq" id="WP_378251202.1">
    <property type="nucleotide sequence ID" value="NZ_JBHSKF010000025.1"/>
</dbReference>
<sequence length="294" mass="29945">MATAGSQALSPHGGSIPVTTDSPVPTTVAGPVSRALGVDLSHVQVRRGEAVADEAATHSARAFTRDAIPHIPDSAGPLDSTDTAPLLAHELTHAAQQRHHGGALPTEGTTEWTDLENEAVAVEKWIASGATTAPPLITGHLPTPSATASPGTLPQPTTADPDHDHRSPGAAPLLHPTPSATPGAQSDPTFTTPSTHNHTNPSPTAHPNRPTPAPTTHLSLGPALSHHTTSAANPTSLPSTSHPTPGPATTRLTHPTPDPATTHLTHPTPGPATTRLTHPTPDPATTHLTHPTPG</sequence>
<feature type="compositionally biased region" description="Low complexity" evidence="1">
    <location>
        <begin position="17"/>
        <end position="28"/>
    </location>
</feature>
<dbReference type="Pfam" id="PF13699">
    <property type="entry name" value="eCIS_core"/>
    <property type="match status" value="1"/>
</dbReference>
<evidence type="ECO:0000259" key="2">
    <source>
        <dbReference type="Pfam" id="PF13699"/>
    </source>
</evidence>
<evidence type="ECO:0000313" key="4">
    <source>
        <dbReference type="Proteomes" id="UP001596157"/>
    </source>
</evidence>
<reference evidence="4" key="1">
    <citation type="journal article" date="2019" name="Int. J. Syst. Evol. Microbiol.">
        <title>The Global Catalogue of Microorganisms (GCM) 10K type strain sequencing project: providing services to taxonomists for standard genome sequencing and annotation.</title>
        <authorList>
            <consortium name="The Broad Institute Genomics Platform"/>
            <consortium name="The Broad Institute Genome Sequencing Center for Infectious Disease"/>
            <person name="Wu L."/>
            <person name="Ma J."/>
        </authorList>
    </citation>
    <scope>NUCLEOTIDE SEQUENCE [LARGE SCALE GENOMIC DNA]</scope>
    <source>
        <strain evidence="4">CCUG 59778</strain>
    </source>
</reference>
<feature type="domain" description="eCIS core" evidence="2">
    <location>
        <begin position="23"/>
        <end position="100"/>
    </location>
</feature>
<dbReference type="Proteomes" id="UP001596157">
    <property type="component" value="Unassembled WGS sequence"/>
</dbReference>
<evidence type="ECO:0000256" key="1">
    <source>
        <dbReference type="SAM" id="MobiDB-lite"/>
    </source>
</evidence>
<name>A0ABW0EXT6_9PSEU</name>
<feature type="compositionally biased region" description="Polar residues" evidence="1">
    <location>
        <begin position="178"/>
        <end position="205"/>
    </location>
</feature>
<evidence type="ECO:0000313" key="3">
    <source>
        <dbReference type="EMBL" id="MFC5291288.1"/>
    </source>
</evidence>
<comment type="caution">
    <text evidence="3">The sequence shown here is derived from an EMBL/GenBank/DDBJ whole genome shotgun (WGS) entry which is preliminary data.</text>
</comment>
<dbReference type="EMBL" id="JBHSKF010000025">
    <property type="protein sequence ID" value="MFC5291288.1"/>
    <property type="molecule type" value="Genomic_DNA"/>
</dbReference>
<organism evidence="3 4">
    <name type="scientific">Actinokineospora guangxiensis</name>
    <dbReference type="NCBI Taxonomy" id="1490288"/>
    <lineage>
        <taxon>Bacteria</taxon>
        <taxon>Bacillati</taxon>
        <taxon>Actinomycetota</taxon>
        <taxon>Actinomycetes</taxon>
        <taxon>Pseudonocardiales</taxon>
        <taxon>Pseudonocardiaceae</taxon>
        <taxon>Actinokineospora</taxon>
    </lineage>
</organism>
<keyword evidence="4" id="KW-1185">Reference proteome</keyword>
<gene>
    <name evidence="3" type="ORF">ACFPM7_29920</name>
</gene>
<protein>
    <submittedName>
        <fullName evidence="3">DUF4157 domain-containing protein</fullName>
    </submittedName>
</protein>
<feature type="non-terminal residue" evidence="3">
    <location>
        <position position="294"/>
    </location>
</feature>